<keyword evidence="2" id="KW-1133">Transmembrane helix</keyword>
<dbReference type="AlphaFoldDB" id="A0A5B7FUH1"/>
<gene>
    <name evidence="3" type="ORF">E2C01_042325</name>
</gene>
<keyword evidence="2" id="KW-0472">Membrane</keyword>
<dbReference type="Proteomes" id="UP000324222">
    <property type="component" value="Unassembled WGS sequence"/>
</dbReference>
<accession>A0A5B7FUH1</accession>
<feature type="transmembrane region" description="Helical" evidence="2">
    <location>
        <begin position="63"/>
        <end position="83"/>
    </location>
</feature>
<keyword evidence="4" id="KW-1185">Reference proteome</keyword>
<protein>
    <submittedName>
        <fullName evidence="3">Uncharacterized protein</fullName>
    </submittedName>
</protein>
<proteinExistence type="predicted"/>
<keyword evidence="2" id="KW-0812">Transmembrane</keyword>
<evidence type="ECO:0000313" key="4">
    <source>
        <dbReference type="Proteomes" id="UP000324222"/>
    </source>
</evidence>
<name>A0A5B7FUH1_PORTR</name>
<evidence type="ECO:0000256" key="2">
    <source>
        <dbReference type="SAM" id="Phobius"/>
    </source>
</evidence>
<evidence type="ECO:0000256" key="1">
    <source>
        <dbReference type="SAM" id="MobiDB-lite"/>
    </source>
</evidence>
<feature type="region of interest" description="Disordered" evidence="1">
    <location>
        <begin position="23"/>
        <end position="43"/>
    </location>
</feature>
<sequence length="157" mass="16814">MVNYRIISSRVFGGLRAKDESGQGNVFGDPWPSSGRLRKEERGGAAGDEKISYGITTYQTQGFLFFSAYASLTLHITVTYAILCLASCLGSIAAPTGILPHWPWLTALSSASESRQRPSPLFRLTGPAGITVKDTSVLIWRDPLPPAGRAGREGEGG</sequence>
<comment type="caution">
    <text evidence="3">The sequence shown here is derived from an EMBL/GenBank/DDBJ whole genome shotgun (WGS) entry which is preliminary data.</text>
</comment>
<organism evidence="3 4">
    <name type="scientific">Portunus trituberculatus</name>
    <name type="common">Swimming crab</name>
    <name type="synonym">Neptunus trituberculatus</name>
    <dbReference type="NCBI Taxonomy" id="210409"/>
    <lineage>
        <taxon>Eukaryota</taxon>
        <taxon>Metazoa</taxon>
        <taxon>Ecdysozoa</taxon>
        <taxon>Arthropoda</taxon>
        <taxon>Crustacea</taxon>
        <taxon>Multicrustacea</taxon>
        <taxon>Malacostraca</taxon>
        <taxon>Eumalacostraca</taxon>
        <taxon>Eucarida</taxon>
        <taxon>Decapoda</taxon>
        <taxon>Pleocyemata</taxon>
        <taxon>Brachyura</taxon>
        <taxon>Eubrachyura</taxon>
        <taxon>Portunoidea</taxon>
        <taxon>Portunidae</taxon>
        <taxon>Portuninae</taxon>
        <taxon>Portunus</taxon>
    </lineage>
</organism>
<dbReference type="EMBL" id="VSRR010008347">
    <property type="protein sequence ID" value="MPC48548.1"/>
    <property type="molecule type" value="Genomic_DNA"/>
</dbReference>
<reference evidence="3 4" key="1">
    <citation type="submission" date="2019-05" db="EMBL/GenBank/DDBJ databases">
        <title>Another draft genome of Portunus trituberculatus and its Hox gene families provides insights of decapod evolution.</title>
        <authorList>
            <person name="Jeong J.-H."/>
            <person name="Song I."/>
            <person name="Kim S."/>
            <person name="Choi T."/>
            <person name="Kim D."/>
            <person name="Ryu S."/>
            <person name="Kim W."/>
        </authorList>
    </citation>
    <scope>NUCLEOTIDE SEQUENCE [LARGE SCALE GENOMIC DNA]</scope>
    <source>
        <tissue evidence="3">Muscle</tissue>
    </source>
</reference>
<evidence type="ECO:0000313" key="3">
    <source>
        <dbReference type="EMBL" id="MPC48548.1"/>
    </source>
</evidence>